<reference evidence="1" key="1">
    <citation type="submission" date="2024-06" db="EMBL/GenBank/DDBJ databases">
        <title>Sequencing and assembly of the genome of Dyadobacter sp. strain 676, a symbiont of Cyamopsis tetragonoloba.</title>
        <authorList>
            <person name="Guro P."/>
            <person name="Sazanova A."/>
            <person name="Kuznetsova I."/>
            <person name="Belimov A."/>
            <person name="Safronova V."/>
        </authorList>
    </citation>
    <scope>NUCLEOTIDE SEQUENCE</scope>
    <source>
        <strain evidence="1">676</strain>
    </source>
</reference>
<dbReference type="EMBL" id="CP159289">
    <property type="protein sequence ID" value="XCH23683.1"/>
    <property type="molecule type" value="Genomic_DNA"/>
</dbReference>
<proteinExistence type="predicted"/>
<protein>
    <submittedName>
        <fullName evidence="1">SBBP repeat-containing protein</fullName>
    </submittedName>
</protein>
<name>A0AAU8FIZ4_9BACT</name>
<dbReference type="PANTHER" id="PTHR35580">
    <property type="entry name" value="CELL SURFACE GLYCOPROTEIN (S-LAYER PROTEIN)-LIKE PROTEIN"/>
    <property type="match status" value="1"/>
</dbReference>
<dbReference type="RefSeq" id="WP_353719007.1">
    <property type="nucleotide sequence ID" value="NZ_CP159289.1"/>
</dbReference>
<gene>
    <name evidence="1" type="ORF">ABV298_25770</name>
</gene>
<sequence length="196" mass="21033">MPMARYTFPEQRRIPIWPRMPPQGQTKSGSTDAFLLKIDKTNGQRVWGRYFGGSNADYMHDIHIDRAGQTIYTVGQTKSASGISTPGTFIETVPAALETSAITVRSTFFASFDLSGTQKMGTYLTTSIAAMTIAISVTQDNAGNLNIMGQSNDAGAALATNCTYKPSPMGSTDVFVNQFTPPGTTRLGDLSGNDRG</sequence>
<dbReference type="Pfam" id="PF06739">
    <property type="entry name" value="SBBP"/>
    <property type="match status" value="1"/>
</dbReference>
<dbReference type="InterPro" id="IPR010620">
    <property type="entry name" value="SBBP_repeat"/>
</dbReference>
<organism evidence="1">
    <name type="scientific">Dyadobacter sp. 676</name>
    <dbReference type="NCBI Taxonomy" id="3088362"/>
    <lineage>
        <taxon>Bacteria</taxon>
        <taxon>Pseudomonadati</taxon>
        <taxon>Bacteroidota</taxon>
        <taxon>Cytophagia</taxon>
        <taxon>Cytophagales</taxon>
        <taxon>Spirosomataceae</taxon>
        <taxon>Dyadobacter</taxon>
    </lineage>
</organism>
<dbReference type="InterPro" id="IPR052918">
    <property type="entry name" value="Motility_Chemotaxis_Reg"/>
</dbReference>
<dbReference type="AlphaFoldDB" id="A0AAU8FIZ4"/>
<accession>A0AAU8FIZ4</accession>
<evidence type="ECO:0000313" key="1">
    <source>
        <dbReference type="EMBL" id="XCH23683.1"/>
    </source>
</evidence>
<dbReference type="PANTHER" id="PTHR35580:SF1">
    <property type="entry name" value="PHYTASE-LIKE DOMAIN-CONTAINING PROTEIN"/>
    <property type="match status" value="1"/>
</dbReference>